<evidence type="ECO:0000313" key="4">
    <source>
        <dbReference type="Proteomes" id="UP001501237"/>
    </source>
</evidence>
<dbReference type="Proteomes" id="UP001501237">
    <property type="component" value="Unassembled WGS sequence"/>
</dbReference>
<reference evidence="4" key="1">
    <citation type="journal article" date="2019" name="Int. J. Syst. Evol. Microbiol.">
        <title>The Global Catalogue of Microorganisms (GCM) 10K type strain sequencing project: providing services to taxonomists for standard genome sequencing and annotation.</title>
        <authorList>
            <consortium name="The Broad Institute Genomics Platform"/>
            <consortium name="The Broad Institute Genome Sequencing Center for Infectious Disease"/>
            <person name="Wu L."/>
            <person name="Ma J."/>
        </authorList>
    </citation>
    <scope>NUCLEOTIDE SEQUENCE [LARGE SCALE GENOMIC DNA]</scope>
    <source>
        <strain evidence="4">JCM 9377</strain>
    </source>
</reference>
<keyword evidence="1" id="KW-0472">Membrane</keyword>
<sequence length="146" mass="15577">MTGERTKRTRAAGARRDGGAAAVEFALLLPLIVALLFGMIDLGVLLNTKITVTEAARQAIRTYVLTRDDDPDTRETTKRESGLAVLTALAGPPTTIDWTTCTELSSTSTLRTATVKVTYERSAVIGLIPGLRRATLSSTAVMPCPD</sequence>
<feature type="transmembrane region" description="Helical" evidence="1">
    <location>
        <begin position="21"/>
        <end position="40"/>
    </location>
</feature>
<keyword evidence="1" id="KW-0812">Transmembrane</keyword>
<accession>A0ABP6QJ77</accession>
<organism evidence="3 4">
    <name type="scientific">Actinocorallia longicatena</name>
    <dbReference type="NCBI Taxonomy" id="111803"/>
    <lineage>
        <taxon>Bacteria</taxon>
        <taxon>Bacillati</taxon>
        <taxon>Actinomycetota</taxon>
        <taxon>Actinomycetes</taxon>
        <taxon>Streptosporangiales</taxon>
        <taxon>Thermomonosporaceae</taxon>
        <taxon>Actinocorallia</taxon>
    </lineage>
</organism>
<name>A0ABP6QJ77_9ACTN</name>
<dbReference type="InterPro" id="IPR012495">
    <property type="entry name" value="TadE-like_dom"/>
</dbReference>
<evidence type="ECO:0000313" key="3">
    <source>
        <dbReference type="EMBL" id="GAA3228522.1"/>
    </source>
</evidence>
<comment type="caution">
    <text evidence="3">The sequence shown here is derived from an EMBL/GenBank/DDBJ whole genome shotgun (WGS) entry which is preliminary data.</text>
</comment>
<feature type="domain" description="TadE-like" evidence="2">
    <location>
        <begin position="19"/>
        <end position="61"/>
    </location>
</feature>
<keyword evidence="1" id="KW-1133">Transmembrane helix</keyword>
<evidence type="ECO:0000259" key="2">
    <source>
        <dbReference type="Pfam" id="PF07811"/>
    </source>
</evidence>
<dbReference type="RefSeq" id="WP_344834534.1">
    <property type="nucleotide sequence ID" value="NZ_BAAAUV010000018.1"/>
</dbReference>
<keyword evidence="4" id="KW-1185">Reference proteome</keyword>
<protein>
    <recommendedName>
        <fullName evidence="2">TadE-like domain-containing protein</fullName>
    </recommendedName>
</protein>
<proteinExistence type="predicted"/>
<evidence type="ECO:0000256" key="1">
    <source>
        <dbReference type="SAM" id="Phobius"/>
    </source>
</evidence>
<gene>
    <name evidence="3" type="ORF">GCM10010468_57950</name>
</gene>
<dbReference type="EMBL" id="BAAAUV010000018">
    <property type="protein sequence ID" value="GAA3228522.1"/>
    <property type="molecule type" value="Genomic_DNA"/>
</dbReference>
<dbReference type="Pfam" id="PF07811">
    <property type="entry name" value="TadE"/>
    <property type="match status" value="1"/>
</dbReference>